<keyword evidence="3" id="KW-1185">Reference proteome</keyword>
<dbReference type="RefSeq" id="WP_277901374.1">
    <property type="nucleotide sequence ID" value="NZ_JAPMUA010000008.1"/>
</dbReference>
<dbReference type="Gene3D" id="2.60.40.740">
    <property type="match status" value="2"/>
</dbReference>
<name>A0ABT6FWL1_9FLAO</name>
<dbReference type="NCBIfam" id="TIGR04183">
    <property type="entry name" value="Por_Secre_tail"/>
    <property type="match status" value="1"/>
</dbReference>
<dbReference type="InterPro" id="IPR025667">
    <property type="entry name" value="SprB_repeat"/>
</dbReference>
<comment type="caution">
    <text evidence="2">The sequence shown here is derived from an EMBL/GenBank/DDBJ whole genome shotgun (WGS) entry which is preliminary data.</text>
</comment>
<dbReference type="InterPro" id="IPR026444">
    <property type="entry name" value="Secre_tail"/>
</dbReference>
<organism evidence="2 3">
    <name type="scientific">Galbibacter pacificus</name>
    <dbReference type="NCBI Taxonomy" id="2996052"/>
    <lineage>
        <taxon>Bacteria</taxon>
        <taxon>Pseudomonadati</taxon>
        <taxon>Bacteroidota</taxon>
        <taxon>Flavobacteriia</taxon>
        <taxon>Flavobacteriales</taxon>
        <taxon>Flavobacteriaceae</taxon>
        <taxon>Galbibacter</taxon>
    </lineage>
</organism>
<evidence type="ECO:0000313" key="3">
    <source>
        <dbReference type="Proteomes" id="UP001153642"/>
    </source>
</evidence>
<proteinExistence type="predicted"/>
<keyword evidence="1" id="KW-0732">Signal</keyword>
<gene>
    <name evidence="2" type="ORF">OSR52_17475</name>
</gene>
<sequence>MKRVLLLLIMFFSITCLFSQNKYKIYWTLNIPNQNCNCKDGKKAGIRELIFKSSSDIKYIYDNEHQLWEAFGETIKGTVEMYASNNITFEIRTTSNIKNAQRDCTSEYIRTFNVEDITCPSKTFIPRAIKKKTFHADAACFELSFTFDHAEPLIDLFQNSNTIIGYDDPFNIKVASNSMGFSNTSYNWQYRIEGEWEWRDMPYWTMGKKNFDIVPNEFLNEDAINKKIRFRIKSCQGYTSNDEIFYDLRKSAPKIIGKDITQPKCYDSNGSVKLYFNRQLDSGDKISYVISDKTKPAGDIGGKPYYTPLFNENNLTSFTEENGEYFIEIDGLVPSDHYFFEMIGFGEGTEYRDEEEVPIAIEDSEYNDFPYYTDGTNHSLDITIVRPTPVEFSITGYTDVVCNGEDNGTISIKASGGNTTGTYKYQLLKEGAVYRDWTLFSSVNTSVISGLPKGNYSVKVQDANGCIAKEIERDETTGDIIGLGEEIEEAQIITEPLTLEASLIEAETKEPTAHGFTDGVISIEINGGNHNNIGYTVVWEKDRSIISNPNTESDSKEETDDSFTYTERLLDVGAGTYTATIEDSKGCIIIVGDIEIGQPEALSLIIDETQAISCNNASTNDEFDLIDGELTARGRGGVRLEAGDNGGKFYYYTWYEKNAQGEWIEMEHEKDSVLSGLSQGEYAVNIKDENGIIIGKHKDNALERPTNIEYELQEPDPIIISISLEDVYCKGGNNAWIEASITGGTLNPGETYRYEWSNGETTNRIENLYAGTYTLYVYDSNDCYTTREVVIDEPDKPLMVEEFAYKQPKATGLTDGYIQYKITGGTPKPNKTYNYQWTDSAGNNLNTQVTDSLGTNAYYIKLNGIGKGTYSLTVTDANYSKTDSHMGCTATDMYKLDEPDPLELIVVETKVISCNVLNEHGNPWADGELTAHAKGGVWLQSEINDGLRYYYTWKKKNANGTWRVLTSQTDSVAVNLDAGEYAVNIKDANGVILGNYGIDNELEEAIDTLYTLEEPPLLEISTTQQNVYCYAGSDAWAEVSITGGTAPYDIEWSNGDTTARATELSAKTYEVHVIDDRGCEAIAQVTITEPEAPVSISYPQYNRPTSIGANDAWIEAVVTGGTSFDDDTYTYFWEDEEGTLLNAQTSAETVDGSYVIRLKNITAGTYYLTAQDKNYGIATTKLGCTLANSEFVIDEPIEAVIEIEIPISCNTANEYQDPYSDGALVAHITGGVPFDSGLPYIYHWKKQNEAGQWEDLTDQLDSIALNLNDGNYALNVEDSKGTVMGRYSSDNLTKAIDSTFYFKEPDLLEVSFTTTEVNCDAGNDGSAKVHITGGTPPYTIKWSNGQTAQEIKKLIGGNYFVFVTDSRGCEVSGNVEVAQPGGIRFDVVVQKDPTCFEGNDGAIRMNITGGIPPYEYQWNTGGSTNSISNLSKGKYTLRVIDGQDCIAYKEIVLEDPEPVYIDLGEDRTLCDDQEFSLDIAIDDAGAGYYWESNNGFTSADPQVTLSKAGVYTATITTSLGCIGQDQIEIVQSNAAIDADFLITSQAFVGEEVVLVNVSSPLGEGTEWYVPDGVTVVSESNEAIILKFKKTRPYEVRLRTLEGDCYQDYTKQIVVEEPTELYDIGEAEQPFLKKFLIHPNPNDGNFTVEIELSETADVALRLISLLTADVSDIRTMINRDNYSESYSTALASGTYILLLETPKGNEVRRVIIK</sequence>
<evidence type="ECO:0000313" key="2">
    <source>
        <dbReference type="EMBL" id="MDG3587653.1"/>
    </source>
</evidence>
<reference evidence="2" key="1">
    <citation type="submission" date="2022-11" db="EMBL/GenBank/DDBJ databases">
        <title>High-quality draft genome sequence of Galbibacter sp. strain CMA-7.</title>
        <authorList>
            <person name="Wei L."/>
            <person name="Dong C."/>
            <person name="Shao Z."/>
        </authorList>
    </citation>
    <scope>NUCLEOTIDE SEQUENCE</scope>
    <source>
        <strain evidence="2">CMA-7</strain>
    </source>
</reference>
<dbReference type="EMBL" id="JAPMUA010000008">
    <property type="protein sequence ID" value="MDG3587653.1"/>
    <property type="molecule type" value="Genomic_DNA"/>
</dbReference>
<protein>
    <submittedName>
        <fullName evidence="2">T9SS type A sorting domain-containing protein</fullName>
    </submittedName>
</protein>
<accession>A0ABT6FWL1</accession>
<dbReference type="Pfam" id="PF13573">
    <property type="entry name" value="SprB"/>
    <property type="match status" value="5"/>
</dbReference>
<evidence type="ECO:0000256" key="1">
    <source>
        <dbReference type="ARBA" id="ARBA00022729"/>
    </source>
</evidence>
<dbReference type="Proteomes" id="UP001153642">
    <property type="component" value="Unassembled WGS sequence"/>
</dbReference>